<dbReference type="EMBL" id="KN880590">
    <property type="protein sequence ID" value="KIY65424.1"/>
    <property type="molecule type" value="Genomic_DNA"/>
</dbReference>
<keyword evidence="2" id="KW-1133">Transmembrane helix</keyword>
<evidence type="ECO:0000313" key="3">
    <source>
        <dbReference type="EMBL" id="KIY65424.1"/>
    </source>
</evidence>
<dbReference type="InterPro" id="IPR000540">
    <property type="entry name" value="Flag_MotA_CS"/>
</dbReference>
<feature type="compositionally biased region" description="Basic and acidic residues" evidence="1">
    <location>
        <begin position="1"/>
        <end position="11"/>
    </location>
</feature>
<keyword evidence="2" id="KW-0812">Transmembrane</keyword>
<feature type="transmembrane region" description="Helical" evidence="2">
    <location>
        <begin position="216"/>
        <end position="236"/>
    </location>
</feature>
<feature type="transmembrane region" description="Helical" evidence="2">
    <location>
        <begin position="71"/>
        <end position="94"/>
    </location>
</feature>
<feature type="region of interest" description="Disordered" evidence="1">
    <location>
        <begin position="1"/>
        <end position="54"/>
    </location>
</feature>
<name>A0A0D7B5F7_9AGAR</name>
<gene>
    <name evidence="3" type="ORF">CYLTODRAFT_456301</name>
</gene>
<evidence type="ECO:0000256" key="1">
    <source>
        <dbReference type="SAM" id="MobiDB-lite"/>
    </source>
</evidence>
<dbReference type="AlphaFoldDB" id="A0A0D7B5F7"/>
<organism evidence="3 4">
    <name type="scientific">Cylindrobasidium torrendii FP15055 ss-10</name>
    <dbReference type="NCBI Taxonomy" id="1314674"/>
    <lineage>
        <taxon>Eukaryota</taxon>
        <taxon>Fungi</taxon>
        <taxon>Dikarya</taxon>
        <taxon>Basidiomycota</taxon>
        <taxon>Agaricomycotina</taxon>
        <taxon>Agaricomycetes</taxon>
        <taxon>Agaricomycetidae</taxon>
        <taxon>Agaricales</taxon>
        <taxon>Marasmiineae</taxon>
        <taxon>Physalacriaceae</taxon>
        <taxon>Cylindrobasidium</taxon>
    </lineage>
</organism>
<dbReference type="Proteomes" id="UP000054007">
    <property type="component" value="Unassembled WGS sequence"/>
</dbReference>
<feature type="region of interest" description="Disordered" evidence="1">
    <location>
        <begin position="165"/>
        <end position="188"/>
    </location>
</feature>
<feature type="transmembrane region" description="Helical" evidence="2">
    <location>
        <begin position="114"/>
        <end position="138"/>
    </location>
</feature>
<evidence type="ECO:0000256" key="2">
    <source>
        <dbReference type="SAM" id="Phobius"/>
    </source>
</evidence>
<feature type="transmembrane region" description="Helical" evidence="2">
    <location>
        <begin position="242"/>
        <end position="267"/>
    </location>
</feature>
<sequence>MESGAEHKFERPSLVIIPSTPPVNRATADNTSHDRPSIECSFSDPNSQPRHPYTDVDERPVQVAFNGQNQILTAIIVGAPLIASVVGSCLSVVVADFSTALDDDPRKRPARASAVMALLWSAMLTSLGSTMTAVAGLAMNSGYHDAHVGVTKKLARVIRQWKNGNAPLPRHARRPSSRHSPRAPSPAPTVLSTITDHHKEQHQAVAFRAAVVASRLLGLSIALLAIGLAVYVFLIYPLSVALVTTLVGVITAMVAAAPLLPILLASFRDS</sequence>
<feature type="compositionally biased region" description="Basic residues" evidence="1">
    <location>
        <begin position="170"/>
        <end position="181"/>
    </location>
</feature>
<dbReference type="PROSITE" id="PS01307">
    <property type="entry name" value="MOTA"/>
    <property type="match status" value="1"/>
</dbReference>
<evidence type="ECO:0000313" key="4">
    <source>
        <dbReference type="Proteomes" id="UP000054007"/>
    </source>
</evidence>
<accession>A0A0D7B5F7</accession>
<evidence type="ECO:0008006" key="5">
    <source>
        <dbReference type="Google" id="ProtNLM"/>
    </source>
</evidence>
<keyword evidence="2" id="KW-0472">Membrane</keyword>
<keyword evidence="4" id="KW-1185">Reference proteome</keyword>
<protein>
    <recommendedName>
        <fullName evidence="5">Transmembrane protein</fullName>
    </recommendedName>
</protein>
<reference evidence="3 4" key="1">
    <citation type="journal article" date="2015" name="Fungal Genet. Biol.">
        <title>Evolution of novel wood decay mechanisms in Agaricales revealed by the genome sequences of Fistulina hepatica and Cylindrobasidium torrendii.</title>
        <authorList>
            <person name="Floudas D."/>
            <person name="Held B.W."/>
            <person name="Riley R."/>
            <person name="Nagy L.G."/>
            <person name="Koehler G."/>
            <person name="Ransdell A.S."/>
            <person name="Younus H."/>
            <person name="Chow J."/>
            <person name="Chiniquy J."/>
            <person name="Lipzen A."/>
            <person name="Tritt A."/>
            <person name="Sun H."/>
            <person name="Haridas S."/>
            <person name="LaButti K."/>
            <person name="Ohm R.A."/>
            <person name="Kues U."/>
            <person name="Blanchette R.A."/>
            <person name="Grigoriev I.V."/>
            <person name="Minto R.E."/>
            <person name="Hibbett D.S."/>
        </authorList>
    </citation>
    <scope>NUCLEOTIDE SEQUENCE [LARGE SCALE GENOMIC DNA]</scope>
    <source>
        <strain evidence="3 4">FP15055 ss-10</strain>
    </source>
</reference>
<dbReference type="OrthoDB" id="3055073at2759"/>
<proteinExistence type="predicted"/>